<keyword evidence="4" id="KW-0496">Mitochondrion</keyword>
<keyword evidence="2" id="KW-1133">Transmembrane helix</keyword>
<evidence type="ECO:0000313" key="4">
    <source>
        <dbReference type="EMBL" id="AYP41309.1"/>
    </source>
</evidence>
<evidence type="ECO:0000313" key="5">
    <source>
        <dbReference type="EMBL" id="AYP41337.1"/>
    </source>
</evidence>
<dbReference type="GeneID" id="38573571"/>
<dbReference type="AlphaFoldDB" id="A0A3G2ZPC8"/>
<name>A0A3G2ZPC8_HIRTH</name>
<dbReference type="EMBL" id="MH367295">
    <property type="protein sequence ID" value="AYP41309.1"/>
    <property type="molecule type" value="Genomic_DNA"/>
</dbReference>
<feature type="transmembrane region" description="Helical" evidence="2">
    <location>
        <begin position="187"/>
        <end position="212"/>
    </location>
</feature>
<dbReference type="EMBL" id="MH367294">
    <property type="protein sequence ID" value="AYP41279.1"/>
    <property type="molecule type" value="Genomic_DNA"/>
</dbReference>
<dbReference type="RefSeq" id="YP_009546963.1">
    <property type="nucleotide sequence ID" value="NC_040165.1"/>
</dbReference>
<feature type="transmembrane region" description="Helical" evidence="2">
    <location>
        <begin position="65"/>
        <end position="83"/>
    </location>
</feature>
<organism evidence="4">
    <name type="scientific">Hirsutella thompsonii</name>
    <name type="common">Entomogenous fungus</name>
    <dbReference type="NCBI Taxonomy" id="42368"/>
    <lineage>
        <taxon>Eukaryota</taxon>
        <taxon>Fungi</taxon>
        <taxon>Dikarya</taxon>
        <taxon>Ascomycota</taxon>
        <taxon>Pezizomycotina</taxon>
        <taxon>Sordariomycetes</taxon>
        <taxon>Hypocreomycetidae</taxon>
        <taxon>Hypocreales</taxon>
        <taxon>Ophiocordycipitaceae</taxon>
        <taxon>Hirsutella</taxon>
    </lineage>
</organism>
<accession>A0A3G2ZPC8</accession>
<reference evidence="4" key="1">
    <citation type="journal article" date="2018" name="Environ. Microbiol.">
        <title>Mitochondrial genome, comparative analysis and evolutionary insights into the entomopathogenic fungus Hirsutella thompsonii.</title>
        <authorList>
            <person name="Wang L."/>
            <person name="Zhang S."/>
            <person name="Li J.H."/>
            <person name="Zhang Y.J."/>
        </authorList>
    </citation>
    <scope>NUCLEOTIDE SEQUENCE</scope>
    <source>
        <strain evidence="4">ARSEF 137</strain>
        <strain evidence="5">ARSEF 1947</strain>
        <strain evidence="3">ARSEF 9457</strain>
    </source>
</reference>
<geneLocation type="mitochondrion" evidence="4"/>
<dbReference type="EMBL" id="MH367296">
    <property type="protein sequence ID" value="AYP41337.1"/>
    <property type="molecule type" value="Genomic_DNA"/>
</dbReference>
<evidence type="ECO:0000256" key="2">
    <source>
        <dbReference type="SAM" id="Phobius"/>
    </source>
</evidence>
<reference evidence="4" key="2">
    <citation type="submission" date="2018-05" db="EMBL/GenBank/DDBJ databases">
        <authorList>
            <person name="Zhang Y.-J."/>
        </authorList>
    </citation>
    <scope>NUCLEOTIDE SEQUENCE</scope>
    <source>
        <strain evidence="4">ARSEF 137</strain>
        <strain evidence="5">ARSEF 1947</strain>
        <strain evidence="3">ARSEF 9457</strain>
    </source>
</reference>
<evidence type="ECO:0000256" key="1">
    <source>
        <dbReference type="SAM" id="MobiDB-lite"/>
    </source>
</evidence>
<keyword evidence="2" id="KW-0812">Transmembrane</keyword>
<sequence>MILFYLMKTYYIYKLFICKGTRLSTIHNLFKYKTQARLQAYTNKIQFSHLADEAIIKIYSYTNKWNYFIFVILGGIFILISKYSNHSLLFIYLYQICFLIAIIIKWIAITYNFITVHYSNAAFGWRSKQPLIPLSASPGVLAKHCLFFLFFLEDATGLVDLKKRAVLPLPDSGGAEIKLKLYSIIRYFLLGMLIIYLILLLIVIFNLIYYLFHFIIKILWGKFRSYANNKGLFGDNKAKGYNKPPKKPQNTNIPYPQNKDHKDIKKKASEMKQKILEIQKDKSKQNDLNIDSSSLHNKNTNSFRTIRNNWNHKINIENRQDLSLQDQLNKIKFELEAYKLQKKKFQQSINNIKKGKENFYPDQSKYLWKDYIEVIKHLNFNLESMRKNLKKLARAAVKKPKK</sequence>
<feature type="region of interest" description="Disordered" evidence="1">
    <location>
        <begin position="237"/>
        <end position="260"/>
    </location>
</feature>
<keyword evidence="2" id="KW-0472">Membrane</keyword>
<gene>
    <name evidence="4" type="primary">orf402</name>
</gene>
<protein>
    <submittedName>
        <fullName evidence="4">Uncharacterized protein</fullName>
    </submittedName>
</protein>
<feature type="transmembrane region" description="Helical" evidence="2">
    <location>
        <begin position="89"/>
        <end position="111"/>
    </location>
</feature>
<proteinExistence type="predicted"/>
<evidence type="ECO:0000313" key="3">
    <source>
        <dbReference type="EMBL" id="AYP41279.1"/>
    </source>
</evidence>